<reference evidence="4" key="1">
    <citation type="journal article" date="2014" name="Int. J. Syst. Evol. Microbiol.">
        <title>Complete genome sequence of Corynebacterium casei LMG S-19264T (=DSM 44701T), isolated from a smear-ripened cheese.</title>
        <authorList>
            <consortium name="US DOE Joint Genome Institute (JGI-PGF)"/>
            <person name="Walter F."/>
            <person name="Albersmeier A."/>
            <person name="Kalinowski J."/>
            <person name="Ruckert C."/>
        </authorList>
    </citation>
    <scope>NUCLEOTIDE SEQUENCE</scope>
    <source>
        <strain evidence="4">KCTC 22169</strain>
    </source>
</reference>
<dbReference type="SMART" id="SM00382">
    <property type="entry name" value="AAA"/>
    <property type="match status" value="2"/>
</dbReference>
<dbReference type="NCBIfam" id="NF008186">
    <property type="entry name" value="PRK10938.1"/>
    <property type="match status" value="1"/>
</dbReference>
<dbReference type="InterPro" id="IPR003439">
    <property type="entry name" value="ABC_transporter-like_ATP-bd"/>
</dbReference>
<evidence type="ECO:0000256" key="2">
    <source>
        <dbReference type="ARBA" id="ARBA00022840"/>
    </source>
</evidence>
<keyword evidence="2 4" id="KW-0067">ATP-binding</keyword>
<organism evidence="4 5">
    <name type="scientific">Saccharospirillum salsuginis</name>
    <dbReference type="NCBI Taxonomy" id="418750"/>
    <lineage>
        <taxon>Bacteria</taxon>
        <taxon>Pseudomonadati</taxon>
        <taxon>Pseudomonadota</taxon>
        <taxon>Gammaproteobacteria</taxon>
        <taxon>Oceanospirillales</taxon>
        <taxon>Saccharospirillaceae</taxon>
        <taxon>Saccharospirillum</taxon>
    </lineage>
</organism>
<dbReference type="Pfam" id="PF00005">
    <property type="entry name" value="ABC_tran"/>
    <property type="match status" value="2"/>
</dbReference>
<evidence type="ECO:0000259" key="3">
    <source>
        <dbReference type="PROSITE" id="PS50893"/>
    </source>
</evidence>
<name>A0A918KAI1_9GAMM</name>
<evidence type="ECO:0000313" key="5">
    <source>
        <dbReference type="Proteomes" id="UP000626148"/>
    </source>
</evidence>
<dbReference type="PANTHER" id="PTHR43158">
    <property type="entry name" value="SKFA PEPTIDE EXPORT ATP-BINDING PROTEIN SKFE"/>
    <property type="match status" value="1"/>
</dbReference>
<sequence length="486" mass="54598">MRFDQVEVNAAKRPTLHIADWTLTPGDAWVVLGGNGSGKSTLARVLCGELTPTGGTLTDAPKRVHWLSLERQQELYERELYRDDTDLTDQLDPGTPVRVLMEEIAPWSDEHDRLVELLGMATLLDRGYRLLSSGEGRKVMLARAVLARPDLLLLDEPFEGLDPHARQDLLHTLGRLSDEGQWLMLLINQRQDIPDWASHLALIDRHRLMLAGPVAEVTDHPDWQAALHWVHSEDLTLPPRQSDYQLPDWPADEPLVRLRDGRVEYASGRQFQGLDWDLMPGEHTQIVGPNGCGKSTLLNLVSGDHPQCYSNDLTVFGYRRGRGESIWDIKKHLGLVSGHLHRDYRVAGNAITAVVSGLTDSIGVYQSTGKEEARLAREWLDLLGLADKAGHAFRSLSTGEQRLVLIARALIKQPPLLILDEPTQGLDDVNRFRVLAAVDRILTDGPTTLLFVSHREDERPALIRHRLVFEPNTPDNNDALYRIHIT</sequence>
<dbReference type="EMBL" id="BMXR01000006">
    <property type="protein sequence ID" value="GGX56703.1"/>
    <property type="molecule type" value="Genomic_DNA"/>
</dbReference>
<dbReference type="Gene3D" id="3.40.50.300">
    <property type="entry name" value="P-loop containing nucleotide triphosphate hydrolases"/>
    <property type="match status" value="2"/>
</dbReference>
<dbReference type="SUPFAM" id="SSF52540">
    <property type="entry name" value="P-loop containing nucleoside triphosphate hydrolases"/>
    <property type="match status" value="2"/>
</dbReference>
<reference evidence="4" key="2">
    <citation type="submission" date="2020-09" db="EMBL/GenBank/DDBJ databases">
        <authorList>
            <person name="Sun Q."/>
            <person name="Kim S."/>
        </authorList>
    </citation>
    <scope>NUCLEOTIDE SEQUENCE</scope>
    <source>
        <strain evidence="4">KCTC 22169</strain>
    </source>
</reference>
<dbReference type="InterPro" id="IPR003593">
    <property type="entry name" value="AAA+_ATPase"/>
</dbReference>
<feature type="domain" description="ABC transporter" evidence="3">
    <location>
        <begin position="1"/>
        <end position="230"/>
    </location>
</feature>
<dbReference type="GO" id="GO:0005524">
    <property type="term" value="F:ATP binding"/>
    <property type="evidence" value="ECO:0007669"/>
    <property type="project" value="UniProtKB-KW"/>
</dbReference>
<protein>
    <submittedName>
        <fullName evidence="4">Molybdate ABC transporter ATP-binding protein ModF</fullName>
    </submittedName>
</protein>
<proteinExistence type="predicted"/>
<dbReference type="Proteomes" id="UP000626148">
    <property type="component" value="Unassembled WGS sequence"/>
</dbReference>
<comment type="caution">
    <text evidence="4">The sequence shown here is derived from an EMBL/GenBank/DDBJ whole genome shotgun (WGS) entry which is preliminary data.</text>
</comment>
<keyword evidence="5" id="KW-1185">Reference proteome</keyword>
<dbReference type="PROSITE" id="PS50893">
    <property type="entry name" value="ABC_TRANSPORTER_2"/>
    <property type="match status" value="2"/>
</dbReference>
<feature type="domain" description="ABC transporter" evidence="3">
    <location>
        <begin position="256"/>
        <end position="483"/>
    </location>
</feature>
<dbReference type="RefSeq" id="WP_189609138.1">
    <property type="nucleotide sequence ID" value="NZ_BMXR01000006.1"/>
</dbReference>
<dbReference type="AlphaFoldDB" id="A0A918KAI1"/>
<dbReference type="PANTHER" id="PTHR43158:SF2">
    <property type="entry name" value="SKFA PEPTIDE EXPORT ATP-BINDING PROTEIN SKFE"/>
    <property type="match status" value="1"/>
</dbReference>
<accession>A0A918KAI1</accession>
<gene>
    <name evidence="4" type="primary">modF</name>
    <name evidence="4" type="ORF">GCM10007392_25200</name>
</gene>
<evidence type="ECO:0000313" key="4">
    <source>
        <dbReference type="EMBL" id="GGX56703.1"/>
    </source>
</evidence>
<keyword evidence="1" id="KW-0547">Nucleotide-binding</keyword>
<dbReference type="GO" id="GO:0016887">
    <property type="term" value="F:ATP hydrolysis activity"/>
    <property type="evidence" value="ECO:0007669"/>
    <property type="project" value="InterPro"/>
</dbReference>
<dbReference type="InterPro" id="IPR027417">
    <property type="entry name" value="P-loop_NTPase"/>
</dbReference>
<evidence type="ECO:0000256" key="1">
    <source>
        <dbReference type="ARBA" id="ARBA00022741"/>
    </source>
</evidence>